<dbReference type="InterPro" id="IPR013106">
    <property type="entry name" value="Ig_V-set"/>
</dbReference>
<evidence type="ECO:0000259" key="10">
    <source>
        <dbReference type="PROSITE" id="PS50835"/>
    </source>
</evidence>
<reference evidence="11" key="1">
    <citation type="submission" date="2022-02" db="EMBL/GenBank/DDBJ databases">
        <title>Atlantic sturgeon de novo genome assembly.</title>
        <authorList>
            <person name="Stock M."/>
            <person name="Klopp C."/>
            <person name="Guiguen Y."/>
            <person name="Cabau C."/>
            <person name="Parinello H."/>
            <person name="Santidrian Yebra-Pimentel E."/>
            <person name="Kuhl H."/>
            <person name="Dirks R.P."/>
            <person name="Guessner J."/>
            <person name="Wuertz S."/>
            <person name="Du K."/>
            <person name="Schartl M."/>
        </authorList>
    </citation>
    <scope>NUCLEOTIDE SEQUENCE</scope>
    <source>
        <strain evidence="11">STURGEONOMICS-FGT-2020</strain>
        <tissue evidence="11">Whole blood</tissue>
    </source>
</reference>
<dbReference type="GO" id="GO:0005886">
    <property type="term" value="C:plasma membrane"/>
    <property type="evidence" value="ECO:0007669"/>
    <property type="project" value="UniProtKB-SubCell"/>
</dbReference>
<dbReference type="GO" id="GO:0002376">
    <property type="term" value="P:immune system process"/>
    <property type="evidence" value="ECO:0007669"/>
    <property type="project" value="UniProtKB-KW"/>
</dbReference>
<keyword evidence="2" id="KW-1003">Cell membrane</keyword>
<dbReference type="InterPro" id="IPR007110">
    <property type="entry name" value="Ig-like_dom"/>
</dbReference>
<evidence type="ECO:0000256" key="4">
    <source>
        <dbReference type="ARBA" id="ARBA00022859"/>
    </source>
</evidence>
<dbReference type="Gene3D" id="2.60.40.10">
    <property type="entry name" value="Immunoglobulins"/>
    <property type="match status" value="1"/>
</dbReference>
<feature type="signal peptide" evidence="9">
    <location>
        <begin position="1"/>
        <end position="23"/>
    </location>
</feature>
<organism evidence="11 12">
    <name type="scientific">Acipenser oxyrinchus oxyrinchus</name>
    <dbReference type="NCBI Taxonomy" id="40147"/>
    <lineage>
        <taxon>Eukaryota</taxon>
        <taxon>Metazoa</taxon>
        <taxon>Chordata</taxon>
        <taxon>Craniata</taxon>
        <taxon>Vertebrata</taxon>
        <taxon>Euteleostomi</taxon>
        <taxon>Actinopterygii</taxon>
        <taxon>Chondrostei</taxon>
        <taxon>Acipenseriformes</taxon>
        <taxon>Acipenseridae</taxon>
        <taxon>Acipenser</taxon>
    </lineage>
</organism>
<comment type="caution">
    <text evidence="11">The sequence shown here is derived from an EMBL/GenBank/DDBJ whole genome shotgun (WGS) entry which is preliminary data.</text>
</comment>
<evidence type="ECO:0000256" key="1">
    <source>
        <dbReference type="ARBA" id="ARBA00004236"/>
    </source>
</evidence>
<dbReference type="PROSITE" id="PS50835">
    <property type="entry name" value="IG_LIKE"/>
    <property type="match status" value="1"/>
</dbReference>
<dbReference type="Proteomes" id="UP001230051">
    <property type="component" value="Unassembled WGS sequence"/>
</dbReference>
<sequence>MDTAVGPAFLLILFSCNGGIIQALQEREINVGDNVALQCEIQHAYEISWIQQHDTQAPIVILAINSENEVCYTKNSLKGQWSHMKNPTNNTSNLIIGNVPVEDSALYFCAGRVQGKLIFGNVTKLMFAELDHQTPERNVTRQQCEEMSRFTLPWILVVVSSILLVAITFAFIAYVIRQKGQKGLTRYQKKNSNPSNGGTEVEDEAGGLHYVSLDAFRYPIRSQQRDMNTTYAQVNCMNRA</sequence>
<keyword evidence="12" id="KW-1185">Reference proteome</keyword>
<dbReference type="GO" id="GO:0009617">
    <property type="term" value="P:response to bacterium"/>
    <property type="evidence" value="ECO:0007669"/>
    <property type="project" value="TreeGrafter"/>
</dbReference>
<dbReference type="Pfam" id="PF07686">
    <property type="entry name" value="V-set"/>
    <property type="match status" value="1"/>
</dbReference>
<evidence type="ECO:0000256" key="3">
    <source>
        <dbReference type="ARBA" id="ARBA00022729"/>
    </source>
</evidence>
<evidence type="ECO:0000313" key="12">
    <source>
        <dbReference type="Proteomes" id="UP001230051"/>
    </source>
</evidence>
<evidence type="ECO:0000256" key="7">
    <source>
        <dbReference type="ARBA" id="ARBA00023180"/>
    </source>
</evidence>
<evidence type="ECO:0000256" key="6">
    <source>
        <dbReference type="ARBA" id="ARBA00023157"/>
    </source>
</evidence>
<keyword evidence="5 8" id="KW-0472">Membrane</keyword>
<dbReference type="InterPro" id="IPR036179">
    <property type="entry name" value="Ig-like_dom_sf"/>
</dbReference>
<comment type="subcellular location">
    <subcellularLocation>
        <location evidence="1">Cell membrane</location>
    </subcellularLocation>
</comment>
<keyword evidence="8" id="KW-1133">Transmembrane helix</keyword>
<dbReference type="InterPro" id="IPR052051">
    <property type="entry name" value="TCR_complex_component"/>
</dbReference>
<dbReference type="AlphaFoldDB" id="A0AAD8CI76"/>
<feature type="chain" id="PRO_5041972525" description="Ig-like domain-containing protein" evidence="9">
    <location>
        <begin position="24"/>
        <end position="240"/>
    </location>
</feature>
<proteinExistence type="predicted"/>
<dbReference type="SMART" id="SM00409">
    <property type="entry name" value="IG"/>
    <property type="match status" value="1"/>
</dbReference>
<protein>
    <recommendedName>
        <fullName evidence="10">Ig-like domain-containing protein</fullName>
    </recommendedName>
</protein>
<gene>
    <name evidence="11" type="ORF">AOXY_G31951</name>
</gene>
<keyword evidence="6" id="KW-1015">Disulfide bond</keyword>
<keyword evidence="4" id="KW-0391">Immunity</keyword>
<keyword evidence="7" id="KW-0325">Glycoprotein</keyword>
<accession>A0AAD8CI76</accession>
<keyword evidence="3 9" id="KW-0732">Signal</keyword>
<feature type="transmembrane region" description="Helical" evidence="8">
    <location>
        <begin position="152"/>
        <end position="176"/>
    </location>
</feature>
<keyword evidence="8" id="KW-0812">Transmembrane</keyword>
<evidence type="ECO:0000313" key="11">
    <source>
        <dbReference type="EMBL" id="KAK1151674.1"/>
    </source>
</evidence>
<evidence type="ECO:0000256" key="8">
    <source>
        <dbReference type="SAM" id="Phobius"/>
    </source>
</evidence>
<dbReference type="InterPro" id="IPR003599">
    <property type="entry name" value="Ig_sub"/>
</dbReference>
<dbReference type="SUPFAM" id="SSF48726">
    <property type="entry name" value="Immunoglobulin"/>
    <property type="match status" value="1"/>
</dbReference>
<dbReference type="InterPro" id="IPR013783">
    <property type="entry name" value="Ig-like_fold"/>
</dbReference>
<evidence type="ECO:0000256" key="2">
    <source>
        <dbReference type="ARBA" id="ARBA00022475"/>
    </source>
</evidence>
<evidence type="ECO:0000256" key="9">
    <source>
        <dbReference type="SAM" id="SignalP"/>
    </source>
</evidence>
<feature type="domain" description="Ig-like" evidence="10">
    <location>
        <begin position="7"/>
        <end position="109"/>
    </location>
</feature>
<evidence type="ECO:0000256" key="5">
    <source>
        <dbReference type="ARBA" id="ARBA00023136"/>
    </source>
</evidence>
<name>A0AAD8CI76_ACIOX</name>
<dbReference type="EMBL" id="JAGXEW010000050">
    <property type="protein sequence ID" value="KAK1151674.1"/>
    <property type="molecule type" value="Genomic_DNA"/>
</dbReference>
<dbReference type="PANTHER" id="PTHR19433">
    <property type="entry name" value="T-CELL RECEPTOR ALPHA CHAIN V REGION-RELATED"/>
    <property type="match status" value="1"/>
</dbReference>